<protein>
    <submittedName>
        <fullName evidence="1">Uncharacterized protein</fullName>
    </submittedName>
</protein>
<dbReference type="KEGG" id="ssl:SS1G_05636"/>
<proteinExistence type="predicted"/>
<dbReference type="HOGENOM" id="CLU_2238231_0_0_1"/>
<dbReference type="EMBL" id="CH476627">
    <property type="protein sequence ID" value="EDO03156.1"/>
    <property type="molecule type" value="Genomic_DNA"/>
</dbReference>
<accession>A7EJZ0</accession>
<dbReference type="AlphaFoldDB" id="A7EJZ0"/>
<sequence length="105" mass="11811">MSNLQSFILLPSVPLTVRYCMFKTIIPAESKTPPLLPKLSYIRGSTVHKECVFAKGSIFLQPYFHFCESLKQKKLVYESTSLPKGVSTFHVFHRNSFIVANAASA</sequence>
<gene>
    <name evidence="1" type="ORF">SS1G_05636</name>
</gene>
<keyword evidence="2" id="KW-1185">Reference proteome</keyword>
<dbReference type="GeneID" id="5489379"/>
<dbReference type="Proteomes" id="UP000001312">
    <property type="component" value="Unassembled WGS sequence"/>
</dbReference>
<dbReference type="InParanoid" id="A7EJZ0"/>
<reference evidence="2" key="1">
    <citation type="journal article" date="2011" name="PLoS Genet.">
        <title>Genomic analysis of the necrotrophic fungal pathogens Sclerotinia sclerotiorum and Botrytis cinerea.</title>
        <authorList>
            <person name="Amselem J."/>
            <person name="Cuomo C.A."/>
            <person name="van Kan J.A."/>
            <person name="Viaud M."/>
            <person name="Benito E.P."/>
            <person name="Couloux A."/>
            <person name="Coutinho P.M."/>
            <person name="de Vries R.P."/>
            <person name="Dyer P.S."/>
            <person name="Fillinger S."/>
            <person name="Fournier E."/>
            <person name="Gout L."/>
            <person name="Hahn M."/>
            <person name="Kohn L."/>
            <person name="Lapalu N."/>
            <person name="Plummer K.M."/>
            <person name="Pradier J.M."/>
            <person name="Quevillon E."/>
            <person name="Sharon A."/>
            <person name="Simon A."/>
            <person name="ten Have A."/>
            <person name="Tudzynski B."/>
            <person name="Tudzynski P."/>
            <person name="Wincker P."/>
            <person name="Andrew M."/>
            <person name="Anthouard V."/>
            <person name="Beever R.E."/>
            <person name="Beffa R."/>
            <person name="Benoit I."/>
            <person name="Bouzid O."/>
            <person name="Brault B."/>
            <person name="Chen Z."/>
            <person name="Choquer M."/>
            <person name="Collemare J."/>
            <person name="Cotton P."/>
            <person name="Danchin E.G."/>
            <person name="Da Silva C."/>
            <person name="Gautier A."/>
            <person name="Giraud C."/>
            <person name="Giraud T."/>
            <person name="Gonzalez C."/>
            <person name="Grossetete S."/>
            <person name="Guldener U."/>
            <person name="Henrissat B."/>
            <person name="Howlett B.J."/>
            <person name="Kodira C."/>
            <person name="Kretschmer M."/>
            <person name="Lappartient A."/>
            <person name="Leroch M."/>
            <person name="Levis C."/>
            <person name="Mauceli E."/>
            <person name="Neuveglise C."/>
            <person name="Oeser B."/>
            <person name="Pearson M."/>
            <person name="Poulain J."/>
            <person name="Poussereau N."/>
            <person name="Quesneville H."/>
            <person name="Rascle C."/>
            <person name="Schumacher J."/>
            <person name="Segurens B."/>
            <person name="Sexton A."/>
            <person name="Silva E."/>
            <person name="Sirven C."/>
            <person name="Soanes D.M."/>
            <person name="Talbot N.J."/>
            <person name="Templeton M."/>
            <person name="Yandava C."/>
            <person name="Yarden O."/>
            <person name="Zeng Q."/>
            <person name="Rollins J.A."/>
            <person name="Lebrun M.H."/>
            <person name="Dickman M."/>
        </authorList>
    </citation>
    <scope>NUCLEOTIDE SEQUENCE [LARGE SCALE GENOMIC DNA]</scope>
    <source>
        <strain evidence="2">ATCC 18683 / 1980 / Ss-1</strain>
    </source>
</reference>
<evidence type="ECO:0000313" key="2">
    <source>
        <dbReference type="Proteomes" id="UP000001312"/>
    </source>
</evidence>
<organism evidence="1 2">
    <name type="scientific">Sclerotinia sclerotiorum (strain ATCC 18683 / 1980 / Ss-1)</name>
    <name type="common">White mold</name>
    <name type="synonym">Whetzelinia sclerotiorum</name>
    <dbReference type="NCBI Taxonomy" id="665079"/>
    <lineage>
        <taxon>Eukaryota</taxon>
        <taxon>Fungi</taxon>
        <taxon>Dikarya</taxon>
        <taxon>Ascomycota</taxon>
        <taxon>Pezizomycotina</taxon>
        <taxon>Leotiomycetes</taxon>
        <taxon>Helotiales</taxon>
        <taxon>Sclerotiniaceae</taxon>
        <taxon>Sclerotinia</taxon>
    </lineage>
</organism>
<name>A7EJZ0_SCLS1</name>
<dbReference type="RefSeq" id="XP_001592715.1">
    <property type="nucleotide sequence ID" value="XM_001592665.1"/>
</dbReference>
<evidence type="ECO:0000313" key="1">
    <source>
        <dbReference type="EMBL" id="EDO03156.1"/>
    </source>
</evidence>